<gene>
    <name evidence="2" type="ORF">F7725_016524</name>
</gene>
<dbReference type="EMBL" id="JAAKFY010000006">
    <property type="protein sequence ID" value="KAF3855801.1"/>
    <property type="molecule type" value="Genomic_DNA"/>
</dbReference>
<evidence type="ECO:0000313" key="3">
    <source>
        <dbReference type="Proteomes" id="UP000518266"/>
    </source>
</evidence>
<sequence length="478" mass="52949">MEHVTGENPIRLRGRGPRQGDGVLLNIRDPENRIFLRDCGGERKYKTNSEPSNSAAQIPWLLLDFPFSSCESIHSMRFFPQSLPPSGVLKLRGWLPGPLPRPLKVMTMRLYSEKGVSPGNTPWLRSPGNASVCFSPCFFLESARLRIRHQFTWKERECKMIGRVKETERGEGSKRLEREPQTCGRGFVSLRWLAGTPPPHIVNSGHPEAIVDVPVEFGHGRVVVPSSFQLPGSHWLSSYSMINSVDRQKDNQRAPSLPCQRTAYLTTSCAGGILKPLLWACLKKRGNKCSIDSKPEDVERAASLPLVLPDITIYCSYVSSPNTMSSAEAASRSTGVLATQELKVVDEGLVVLREARQLGRGFKRNSRSLIKRHDACRGTVCSFTLRSTALCWSNGEHTYHVIVGGGELKTLQCIIAPFPSTAVYSSPSLGEALARMKEFVDRPSSPGPRCFMGICQHQQQLFSSDTSVSGLLMTHCKV</sequence>
<comment type="caution">
    <text evidence="2">The sequence shown here is derived from an EMBL/GenBank/DDBJ whole genome shotgun (WGS) entry which is preliminary data.</text>
</comment>
<evidence type="ECO:0000313" key="2">
    <source>
        <dbReference type="EMBL" id="KAF3855801.1"/>
    </source>
</evidence>
<feature type="region of interest" description="Disordered" evidence="1">
    <location>
        <begin position="1"/>
        <end position="22"/>
    </location>
</feature>
<keyword evidence="3" id="KW-1185">Reference proteome</keyword>
<proteinExistence type="predicted"/>
<evidence type="ECO:0000256" key="1">
    <source>
        <dbReference type="SAM" id="MobiDB-lite"/>
    </source>
</evidence>
<protein>
    <submittedName>
        <fullName evidence="2">Uncharacterized protein</fullName>
    </submittedName>
</protein>
<reference evidence="2 3" key="1">
    <citation type="submission" date="2020-03" db="EMBL/GenBank/DDBJ databases">
        <title>Dissostichus mawsoni Genome sequencing and assembly.</title>
        <authorList>
            <person name="Park H."/>
        </authorList>
    </citation>
    <scope>NUCLEOTIDE SEQUENCE [LARGE SCALE GENOMIC DNA]</scope>
    <source>
        <strain evidence="2">DM0001</strain>
        <tissue evidence="2">Muscle</tissue>
    </source>
</reference>
<dbReference type="AlphaFoldDB" id="A0A7J5Z3T6"/>
<accession>A0A7J5Z3T6</accession>
<organism evidence="2 3">
    <name type="scientific">Dissostichus mawsoni</name>
    <name type="common">Antarctic cod</name>
    <dbReference type="NCBI Taxonomy" id="36200"/>
    <lineage>
        <taxon>Eukaryota</taxon>
        <taxon>Metazoa</taxon>
        <taxon>Chordata</taxon>
        <taxon>Craniata</taxon>
        <taxon>Vertebrata</taxon>
        <taxon>Euteleostomi</taxon>
        <taxon>Actinopterygii</taxon>
        <taxon>Neopterygii</taxon>
        <taxon>Teleostei</taxon>
        <taxon>Neoteleostei</taxon>
        <taxon>Acanthomorphata</taxon>
        <taxon>Eupercaria</taxon>
        <taxon>Perciformes</taxon>
        <taxon>Notothenioidei</taxon>
        <taxon>Nototheniidae</taxon>
        <taxon>Dissostichus</taxon>
    </lineage>
</organism>
<dbReference type="Proteomes" id="UP000518266">
    <property type="component" value="Unassembled WGS sequence"/>
</dbReference>
<name>A0A7J5Z3T6_DISMA</name>